<dbReference type="InterPro" id="IPR050214">
    <property type="entry name" value="Cys_Synth/Cystath_Beta-Synth"/>
</dbReference>
<protein>
    <recommendedName>
        <fullName evidence="9">L-cysteine desulfhydrase Cds1</fullName>
        <ecNumber evidence="9">4.4.1.1</ecNumber>
    </recommendedName>
</protein>
<comment type="subcellular location">
    <subcellularLocation>
        <location evidence="2">Cytoplasm</location>
    </subcellularLocation>
</comment>
<keyword evidence="4 9" id="KW-0963">Cytoplasm</keyword>
<evidence type="ECO:0000256" key="4">
    <source>
        <dbReference type="ARBA" id="ARBA00022490"/>
    </source>
</evidence>
<dbReference type="HAMAP" id="MF_00868">
    <property type="entry name" value="Cds1"/>
    <property type="match status" value="1"/>
</dbReference>
<dbReference type="GO" id="GO:0030170">
    <property type="term" value="F:pyridoxal phosphate binding"/>
    <property type="evidence" value="ECO:0007669"/>
    <property type="project" value="UniProtKB-UniRule"/>
</dbReference>
<dbReference type="InterPro" id="IPR001926">
    <property type="entry name" value="TrpB-like_PALP"/>
</dbReference>
<dbReference type="EC" id="4.4.1.1" evidence="9"/>
<evidence type="ECO:0000256" key="3">
    <source>
        <dbReference type="ARBA" id="ARBA00004962"/>
    </source>
</evidence>
<dbReference type="InterPro" id="IPR036052">
    <property type="entry name" value="TrpB-like_PALP_sf"/>
</dbReference>
<comment type="pathway">
    <text evidence="3">Amino-acid biosynthesis; L-cysteine biosynthesis; L-cysteine from L-serine: step 2/2.</text>
</comment>
<feature type="modified residue" description="N6-(pyridoxal phosphate)lysine" evidence="9">
    <location>
        <position position="53"/>
    </location>
</feature>
<comment type="function">
    <text evidence="8">A cysteine desulfhydrase that generates hydrogen sulfide, H(2)S. The H(2)S produced by this enzyme stimulates respiration in M.tuberculosis, mediated primarily via cytochrome bd with a lesser contribution from cytochrome bc1/aa3. H(2)S modulates the balance between respiration and glycolysis, and also contributes to redox homeostasis. Probably eliminates toxic levels of Cys (which can induce oxidative stress).</text>
</comment>
<organism evidence="11 12">
    <name type="scientific">Plesiomonas shigelloides</name>
    <name type="common">Aeromonas shigelloides</name>
    <dbReference type="NCBI Taxonomy" id="703"/>
    <lineage>
        <taxon>Bacteria</taxon>
        <taxon>Pseudomonadati</taxon>
        <taxon>Pseudomonadota</taxon>
        <taxon>Gammaproteobacteria</taxon>
        <taxon>Enterobacterales</taxon>
        <taxon>Enterobacteriaceae</taxon>
        <taxon>Plesiomonas</taxon>
    </lineage>
</organism>
<dbReference type="Pfam" id="PF00291">
    <property type="entry name" value="PALP"/>
    <property type="match status" value="1"/>
</dbReference>
<keyword evidence="6 9" id="KW-0456">Lyase</keyword>
<accession>A0A8I1W4N1</accession>
<dbReference type="PANTHER" id="PTHR10314">
    <property type="entry name" value="CYSTATHIONINE BETA-SYNTHASE"/>
    <property type="match status" value="1"/>
</dbReference>
<evidence type="ECO:0000256" key="6">
    <source>
        <dbReference type="ARBA" id="ARBA00023239"/>
    </source>
</evidence>
<reference evidence="11" key="1">
    <citation type="submission" date="2021-03" db="EMBL/GenBank/DDBJ databases">
        <title>Plesiomonas shigelloides zfcc0051, isolated from zebrafish feces.</title>
        <authorList>
            <person name="Vanderhoek Z."/>
            <person name="Gaulke C."/>
        </authorList>
    </citation>
    <scope>NUCLEOTIDE SEQUENCE</scope>
    <source>
        <strain evidence="11">Zfcc0051</strain>
    </source>
</reference>
<evidence type="ECO:0000256" key="2">
    <source>
        <dbReference type="ARBA" id="ARBA00004496"/>
    </source>
</evidence>
<comment type="catalytic activity">
    <reaction evidence="7">
        <text>O-acetyl-L-serine + hydrogen sulfide = L-cysteine + acetate</text>
        <dbReference type="Rhea" id="RHEA:14829"/>
        <dbReference type="ChEBI" id="CHEBI:29919"/>
        <dbReference type="ChEBI" id="CHEBI:30089"/>
        <dbReference type="ChEBI" id="CHEBI:35235"/>
        <dbReference type="ChEBI" id="CHEBI:58340"/>
        <dbReference type="EC" id="2.5.1.47"/>
    </reaction>
</comment>
<dbReference type="GO" id="GO:0004124">
    <property type="term" value="F:cysteine synthase activity"/>
    <property type="evidence" value="ECO:0007669"/>
    <property type="project" value="UniProtKB-EC"/>
</dbReference>
<name>A0A8I1W4N1_PLESH</name>
<dbReference type="GO" id="GO:0005737">
    <property type="term" value="C:cytoplasm"/>
    <property type="evidence" value="ECO:0007669"/>
    <property type="project" value="UniProtKB-SubCell"/>
</dbReference>
<evidence type="ECO:0000256" key="8">
    <source>
        <dbReference type="ARBA" id="ARBA00055251"/>
    </source>
</evidence>
<evidence type="ECO:0000256" key="1">
    <source>
        <dbReference type="ARBA" id="ARBA00001933"/>
    </source>
</evidence>
<sequence length="354" mass="39421">MPRRTWTNRAIQAIEADFQRSADTHLIKLPLPGLPGIDIYLKDESTHPTGSLKHRLARSLFLYGLCNGWIQEGTTIIEASSGSTAVSEAYFARLLGLPFIAVMPRSTAKRKIAQIEFYGGRCHFVDNSSQIYAESERLACELNGHYMDQFTYAERATDWRGNNNIANSIFNQMALEPHPVPRYVVMSAGTGGTSATIGRYLRYKCHPTELLVVDPQNSVFFDCYMHNDRSLTCTCGSKIEGIGRPRAEPSFICDVIDEMMQVPDSASIATIHWLETILGRKAGASTGTNLWGALQLAQRMHQRGEQGSIVTLLCDSGERYLDTYYNPQWLSEHIGDLSADLHTLHSITGTQPQA</sequence>
<dbReference type="AlphaFoldDB" id="A0A8I1W4N1"/>
<evidence type="ECO:0000256" key="7">
    <source>
        <dbReference type="ARBA" id="ARBA00047931"/>
    </source>
</evidence>
<dbReference type="GO" id="GO:0019450">
    <property type="term" value="P:L-cysteine catabolic process to pyruvate"/>
    <property type="evidence" value="ECO:0007669"/>
    <property type="project" value="UniProtKB-UniRule"/>
</dbReference>
<proteinExistence type="inferred from homology"/>
<feature type="domain" description="Tryptophan synthase beta chain-like PALP" evidence="10">
    <location>
        <begin position="23"/>
        <end position="315"/>
    </location>
</feature>
<dbReference type="Proteomes" id="UP000664658">
    <property type="component" value="Unassembled WGS sequence"/>
</dbReference>
<gene>
    <name evidence="9" type="primary">cds1</name>
    <name evidence="11" type="ORF">J2R62_01870</name>
</gene>
<dbReference type="SUPFAM" id="SSF53686">
    <property type="entry name" value="Tryptophan synthase beta subunit-like PLP-dependent enzymes"/>
    <property type="match status" value="1"/>
</dbReference>
<dbReference type="RefSeq" id="WP_207541528.1">
    <property type="nucleotide sequence ID" value="NZ_JAFNAA010000002.1"/>
</dbReference>
<evidence type="ECO:0000313" key="12">
    <source>
        <dbReference type="Proteomes" id="UP000664658"/>
    </source>
</evidence>
<comment type="caution">
    <text evidence="11">The sequence shown here is derived from an EMBL/GenBank/DDBJ whole genome shotgun (WGS) entry which is preliminary data.</text>
</comment>
<comment type="cofactor">
    <cofactor evidence="1 9">
        <name>pyridoxal 5'-phosphate</name>
        <dbReference type="ChEBI" id="CHEBI:597326"/>
    </cofactor>
</comment>
<dbReference type="GO" id="GO:0016829">
    <property type="term" value="F:lyase activity"/>
    <property type="evidence" value="ECO:0007669"/>
    <property type="project" value="UniProtKB-KW"/>
</dbReference>
<keyword evidence="5 9" id="KW-0663">Pyridoxal phosphate</keyword>
<evidence type="ECO:0000256" key="5">
    <source>
        <dbReference type="ARBA" id="ARBA00022898"/>
    </source>
</evidence>
<comment type="similarity">
    <text evidence="9">Belongs to the cysteine synthase/cystathionine beta-synthase family. Cds1 subfamily.</text>
</comment>
<evidence type="ECO:0000259" key="10">
    <source>
        <dbReference type="Pfam" id="PF00291"/>
    </source>
</evidence>
<comment type="catalytic activity">
    <reaction evidence="9">
        <text>L-cysteine + H2O = hydrogen sulfide + pyruvate + NH4(+) + H(+)</text>
        <dbReference type="Rhea" id="RHEA:24931"/>
        <dbReference type="ChEBI" id="CHEBI:15361"/>
        <dbReference type="ChEBI" id="CHEBI:15377"/>
        <dbReference type="ChEBI" id="CHEBI:15378"/>
        <dbReference type="ChEBI" id="CHEBI:28938"/>
        <dbReference type="ChEBI" id="CHEBI:29919"/>
        <dbReference type="ChEBI" id="CHEBI:35235"/>
        <dbReference type="EC" id="4.4.1.1"/>
    </reaction>
</comment>
<dbReference type="FunFam" id="3.40.50.1100:FF:000015">
    <property type="entry name" value="Cysteine synthase B"/>
    <property type="match status" value="1"/>
</dbReference>
<dbReference type="Gene3D" id="3.40.50.1100">
    <property type="match status" value="2"/>
</dbReference>
<comment type="function">
    <text evidence="9">A cysteine desulfhydrase that generates hydrogen sulfide, H(2)S. The H(2)S produced by this enzyme may modulate central metabolism.</text>
</comment>
<dbReference type="InterPro" id="IPR047586">
    <property type="entry name" value="Cds1"/>
</dbReference>
<evidence type="ECO:0000256" key="9">
    <source>
        <dbReference type="HAMAP-Rule" id="MF_00868"/>
    </source>
</evidence>
<evidence type="ECO:0000313" key="11">
    <source>
        <dbReference type="EMBL" id="MBO1106981.1"/>
    </source>
</evidence>
<dbReference type="EMBL" id="JAFNAA010000002">
    <property type="protein sequence ID" value="MBO1106981.1"/>
    <property type="molecule type" value="Genomic_DNA"/>
</dbReference>